<protein>
    <recommendedName>
        <fullName evidence="2">Peptidase C14 caspase domain-containing protein</fullName>
    </recommendedName>
</protein>
<dbReference type="AlphaFoldDB" id="A0A4S4LJB1"/>
<comment type="similarity">
    <text evidence="1">Belongs to the peptidase C14B family.</text>
</comment>
<dbReference type="InterPro" id="IPR050452">
    <property type="entry name" value="Metacaspase"/>
</dbReference>
<organism evidence="3 4">
    <name type="scientific">Phellinidium pouzarii</name>
    <dbReference type="NCBI Taxonomy" id="167371"/>
    <lineage>
        <taxon>Eukaryota</taxon>
        <taxon>Fungi</taxon>
        <taxon>Dikarya</taxon>
        <taxon>Basidiomycota</taxon>
        <taxon>Agaricomycotina</taxon>
        <taxon>Agaricomycetes</taxon>
        <taxon>Hymenochaetales</taxon>
        <taxon>Hymenochaetaceae</taxon>
        <taxon>Phellinidium</taxon>
    </lineage>
</organism>
<evidence type="ECO:0000259" key="2">
    <source>
        <dbReference type="Pfam" id="PF00656"/>
    </source>
</evidence>
<dbReference type="GO" id="GO:0005737">
    <property type="term" value="C:cytoplasm"/>
    <property type="evidence" value="ECO:0007669"/>
    <property type="project" value="TreeGrafter"/>
</dbReference>
<sequence>MAPINYSNESDSDSTGGARKALSVAIGYSDLARLWPKESPPLRLPYTHKDPCALKTLLVDKYGYKADDVKVLMDDGHHEEPTMKAMLKALEGLVGGAKAGDRFVFHFSGHGSQVVNTDGSEVDGMDEVIWPADVIYDSEAAENEKVLNFIIDDKLKEILVDRLPPDTHLTVLLDCCHSGTGLDLLFYHSDNSHDELWNLSPVDSPGSIGIQSPSGYFPSGTRGMSIDTITERSRTLSASQTKRNVKGITKSMKMPFSARGHTVSSGREDEKRETNIENKVENRASLVYQKHATSWSACLDEQIVEGDIAHKKHADVRQSANDELFVKAREAKRYWRGEKGIEFQELARTFPLPKPSLGSLVPTENILDTPFTF</sequence>
<dbReference type="GO" id="GO:0004197">
    <property type="term" value="F:cysteine-type endopeptidase activity"/>
    <property type="evidence" value="ECO:0007669"/>
    <property type="project" value="InterPro"/>
</dbReference>
<evidence type="ECO:0000256" key="1">
    <source>
        <dbReference type="ARBA" id="ARBA00009005"/>
    </source>
</evidence>
<dbReference type="PANTHER" id="PTHR48104">
    <property type="entry name" value="METACASPASE-4"/>
    <property type="match status" value="1"/>
</dbReference>
<dbReference type="PANTHER" id="PTHR48104:SF30">
    <property type="entry name" value="METACASPASE-1"/>
    <property type="match status" value="1"/>
</dbReference>
<keyword evidence="4" id="KW-1185">Reference proteome</keyword>
<name>A0A4S4LJB1_9AGAM</name>
<reference evidence="3 4" key="1">
    <citation type="submission" date="2019-02" db="EMBL/GenBank/DDBJ databases">
        <title>Genome sequencing of the rare red list fungi Phellinidium pouzarii.</title>
        <authorList>
            <person name="Buettner E."/>
            <person name="Kellner H."/>
        </authorList>
    </citation>
    <scope>NUCLEOTIDE SEQUENCE [LARGE SCALE GENOMIC DNA]</scope>
    <source>
        <strain evidence="3 4">DSM 108285</strain>
    </source>
</reference>
<dbReference type="InterPro" id="IPR011600">
    <property type="entry name" value="Pept_C14_caspase"/>
</dbReference>
<dbReference type="OrthoDB" id="3223806at2759"/>
<gene>
    <name evidence="3" type="ORF">EW145_g182</name>
</gene>
<evidence type="ECO:0000313" key="3">
    <source>
        <dbReference type="EMBL" id="THH12132.1"/>
    </source>
</evidence>
<dbReference type="Pfam" id="PF00656">
    <property type="entry name" value="Peptidase_C14"/>
    <property type="match status" value="1"/>
</dbReference>
<comment type="caution">
    <text evidence="3">The sequence shown here is derived from an EMBL/GenBank/DDBJ whole genome shotgun (WGS) entry which is preliminary data.</text>
</comment>
<accession>A0A4S4LJB1</accession>
<dbReference type="EMBL" id="SGPK01000003">
    <property type="protein sequence ID" value="THH12132.1"/>
    <property type="molecule type" value="Genomic_DNA"/>
</dbReference>
<evidence type="ECO:0000313" key="4">
    <source>
        <dbReference type="Proteomes" id="UP000308199"/>
    </source>
</evidence>
<feature type="domain" description="Peptidase C14 caspase" evidence="2">
    <location>
        <begin position="44"/>
        <end position="242"/>
    </location>
</feature>
<proteinExistence type="inferred from homology"/>
<dbReference type="Gene3D" id="3.40.50.12660">
    <property type="match status" value="1"/>
</dbReference>
<dbReference type="GO" id="GO:0006508">
    <property type="term" value="P:proteolysis"/>
    <property type="evidence" value="ECO:0007669"/>
    <property type="project" value="InterPro"/>
</dbReference>
<dbReference type="Proteomes" id="UP000308199">
    <property type="component" value="Unassembled WGS sequence"/>
</dbReference>